<feature type="region of interest" description="Disordered" evidence="1">
    <location>
        <begin position="328"/>
        <end position="373"/>
    </location>
</feature>
<sequence>MSTEDGEDPPVAAPEPSDRVSDPSDAFQALGNEVRMGILETMLEWTDGPGPEASERDGESYRSNPSFSMLFEASDVETSAGFAYHLDELVGPYLRKVNDESSADADSGADGYELTYAGEQIARAIATGTYTQRVDHPPVPLEDDCPFCEHDALTAQASDNRVTVACGHCERCLLRLDLPPAGLESHGESFPAAFDRYHRHRLSLVRDGVCPACSGEVDARLVRPSPATDDLLPAEHATHLQAEFTCSCCGTTLRSPVALSLLSHPAVVSFYYEHGQAVSERPLWNVGHEWAEMVLSEDPLAVRVVVELEDDVLALYVDERLNVVETQRASVSETTEGDESAESDGVAETTETTEAGETVGTHETDDTAETTAQ</sequence>
<reference evidence="4 5" key="1">
    <citation type="journal article" date="2014" name="PLoS Genet.">
        <title>Phylogenetically driven sequencing of extremely halophilic archaea reveals strategies for static and dynamic osmo-response.</title>
        <authorList>
            <person name="Becker E.A."/>
            <person name="Seitzer P.M."/>
            <person name="Tritt A."/>
            <person name="Larsen D."/>
            <person name="Krusor M."/>
            <person name="Yao A.I."/>
            <person name="Wu D."/>
            <person name="Madern D."/>
            <person name="Eisen J.A."/>
            <person name="Darling A.E."/>
            <person name="Facciotti M.T."/>
        </authorList>
    </citation>
    <scope>NUCLEOTIDE SEQUENCE [LARGE SCALE GENOMIC DNA]</scope>
    <source>
        <strain evidence="4 5">JCM 10990</strain>
    </source>
</reference>
<keyword evidence="5" id="KW-1185">Reference proteome</keyword>
<protein>
    <submittedName>
        <fullName evidence="4">ArsR family transcriptional regulator</fullName>
    </submittedName>
</protein>
<evidence type="ECO:0000259" key="2">
    <source>
        <dbReference type="Pfam" id="PF24038"/>
    </source>
</evidence>
<evidence type="ECO:0000256" key="1">
    <source>
        <dbReference type="SAM" id="MobiDB-lite"/>
    </source>
</evidence>
<dbReference type="InterPro" id="IPR055771">
    <property type="entry name" value="DUF7347"/>
</dbReference>
<dbReference type="EMBL" id="AOIN01000064">
    <property type="protein sequence ID" value="ELY98270.1"/>
    <property type="molecule type" value="Genomic_DNA"/>
</dbReference>
<evidence type="ECO:0000259" key="3">
    <source>
        <dbReference type="Pfam" id="PF24042"/>
    </source>
</evidence>
<name>M0AHU1_9EURY</name>
<dbReference type="Proteomes" id="UP000011693">
    <property type="component" value="Unassembled WGS sequence"/>
</dbReference>
<dbReference type="Pfam" id="PF24038">
    <property type="entry name" value="DUF7347"/>
    <property type="match status" value="1"/>
</dbReference>
<feature type="domain" description="DUF7347" evidence="2">
    <location>
        <begin position="23"/>
        <end position="125"/>
    </location>
</feature>
<accession>M0AHU1</accession>
<feature type="compositionally biased region" description="Low complexity" evidence="1">
    <location>
        <begin position="346"/>
        <end position="359"/>
    </location>
</feature>
<proteinExistence type="predicted"/>
<dbReference type="InterPro" id="IPR055775">
    <property type="entry name" value="DUF7351"/>
</dbReference>
<evidence type="ECO:0000313" key="5">
    <source>
        <dbReference type="Proteomes" id="UP000011693"/>
    </source>
</evidence>
<dbReference type="OrthoDB" id="8482at2157"/>
<dbReference type="Pfam" id="PF24042">
    <property type="entry name" value="DUF7351"/>
    <property type="match status" value="1"/>
</dbReference>
<gene>
    <name evidence="4" type="ORF">C482_12147</name>
</gene>
<dbReference type="PATRIC" id="fig|1227492.4.peg.2398"/>
<organism evidence="4 5">
    <name type="scientific">Natrialba chahannaoensis JCM 10990</name>
    <dbReference type="NCBI Taxonomy" id="1227492"/>
    <lineage>
        <taxon>Archaea</taxon>
        <taxon>Methanobacteriati</taxon>
        <taxon>Methanobacteriota</taxon>
        <taxon>Stenosarchaea group</taxon>
        <taxon>Halobacteria</taxon>
        <taxon>Halobacteriales</taxon>
        <taxon>Natrialbaceae</taxon>
        <taxon>Natrialba</taxon>
    </lineage>
</organism>
<feature type="region of interest" description="Disordered" evidence="1">
    <location>
        <begin position="1"/>
        <end position="25"/>
    </location>
</feature>
<dbReference type="STRING" id="1227492.C482_12147"/>
<dbReference type="RefSeq" id="WP_006167865.1">
    <property type="nucleotide sequence ID" value="NZ_AOIN01000064.1"/>
</dbReference>
<dbReference type="AlphaFoldDB" id="M0AHU1"/>
<comment type="caution">
    <text evidence="4">The sequence shown here is derived from an EMBL/GenBank/DDBJ whole genome shotgun (WGS) entry which is preliminary data.</text>
</comment>
<evidence type="ECO:0000313" key="4">
    <source>
        <dbReference type="EMBL" id="ELY98270.1"/>
    </source>
</evidence>
<feature type="domain" description="DUF7351" evidence="3">
    <location>
        <begin position="143"/>
        <end position="323"/>
    </location>
</feature>